<dbReference type="InterPro" id="IPR029058">
    <property type="entry name" value="AB_hydrolase_fold"/>
</dbReference>
<proteinExistence type="predicted"/>
<dbReference type="RefSeq" id="WP_096895925.1">
    <property type="nucleotide sequence ID" value="NZ_BAOS01000034.1"/>
</dbReference>
<gene>
    <name evidence="1" type="ORF">SCALIN_C34_0088</name>
</gene>
<dbReference type="AlphaFoldDB" id="A0A286U340"/>
<keyword evidence="2" id="KW-1185">Reference proteome</keyword>
<accession>A0A286U340</accession>
<sequence length="249" mass="28338">MQISRGIKINYNVKKPLFKESVVLIPWYGAKIASLKAHVYFVNSLGFNASVIPLTWVNKNLLYDITSLKNLKTGMIGYWEKQINDGLDKIDGDKIVFCFSMPIFSVFQALYQKKRKDIAGIVCDGGPFSGLGWKISWGYFTQESHVSNKLLRLAVSMISFYSFGRNFEKHIFTHIESLPEKFPVLSVRGGKDPLVPPSFIDNVFIQQKHLDLYTLALPDGVHLNDLHNFSDIYKPKIEEFVNQIATPAK</sequence>
<reference evidence="2" key="1">
    <citation type="journal article" date="2017" name="Environ. Microbiol. Rep.">
        <title>Genetic Diversity of Marine Anaerobic Ammonium-Oxidizing Bacteria as Revealed by Genomic and Proteomic Analyses of 'Candidatus Scalindua japonica'.</title>
        <authorList>
            <person name="Oshiki M."/>
            <person name="Mizuto K."/>
            <person name="Kimura Z."/>
            <person name="Kindaichi T."/>
            <person name="Satoh H."/>
            <person name="Okabe S."/>
        </authorList>
    </citation>
    <scope>NUCLEOTIDE SEQUENCE [LARGE SCALE GENOMIC DNA]</scope>
    <source>
        <strain evidence="2">husup-a2</strain>
    </source>
</reference>
<dbReference type="GO" id="GO:0016787">
    <property type="term" value="F:hydrolase activity"/>
    <property type="evidence" value="ECO:0007669"/>
    <property type="project" value="UniProtKB-KW"/>
</dbReference>
<evidence type="ECO:0000313" key="2">
    <source>
        <dbReference type="Proteomes" id="UP000218542"/>
    </source>
</evidence>
<dbReference type="SUPFAM" id="SSF53474">
    <property type="entry name" value="alpha/beta-Hydrolases"/>
    <property type="match status" value="1"/>
</dbReference>
<comment type="caution">
    <text evidence="1">The sequence shown here is derived from an EMBL/GenBank/DDBJ whole genome shotgun (WGS) entry which is preliminary data.</text>
</comment>
<name>A0A286U340_9BACT</name>
<dbReference type="OrthoDB" id="5290176at2"/>
<dbReference type="Proteomes" id="UP000218542">
    <property type="component" value="Unassembled WGS sequence"/>
</dbReference>
<dbReference type="EMBL" id="BAOS01000034">
    <property type="protein sequence ID" value="GAX62537.1"/>
    <property type="molecule type" value="Genomic_DNA"/>
</dbReference>
<evidence type="ECO:0000313" key="1">
    <source>
        <dbReference type="EMBL" id="GAX62537.1"/>
    </source>
</evidence>
<keyword evidence="1" id="KW-0378">Hydrolase</keyword>
<organism evidence="1 2">
    <name type="scientific">Candidatus Scalindua japonica</name>
    <dbReference type="NCBI Taxonomy" id="1284222"/>
    <lineage>
        <taxon>Bacteria</taxon>
        <taxon>Pseudomonadati</taxon>
        <taxon>Planctomycetota</taxon>
        <taxon>Candidatus Brocadiia</taxon>
        <taxon>Candidatus Brocadiales</taxon>
        <taxon>Candidatus Scalinduaceae</taxon>
        <taxon>Candidatus Scalindua</taxon>
    </lineage>
</organism>
<protein>
    <submittedName>
        <fullName evidence="1">Hydrolases of the alpha/beta superfamily</fullName>
    </submittedName>
</protein>